<dbReference type="PANTHER" id="PTHR43072:SF23">
    <property type="entry name" value="UPF0039 PROTEIN C11D3.02C"/>
    <property type="match status" value="1"/>
</dbReference>
<proteinExistence type="predicted"/>
<feature type="domain" description="N-acetyltransferase" evidence="4">
    <location>
        <begin position="243"/>
        <end position="401"/>
    </location>
</feature>
<dbReference type="PANTHER" id="PTHR43072">
    <property type="entry name" value="N-ACETYLTRANSFERASE"/>
    <property type="match status" value="1"/>
</dbReference>
<dbReference type="AlphaFoldDB" id="A0A2W5WLS3"/>
<evidence type="ECO:0000256" key="1">
    <source>
        <dbReference type="ARBA" id="ARBA00022679"/>
    </source>
</evidence>
<dbReference type="RefSeq" id="WP_111252138.1">
    <property type="nucleotide sequence ID" value="NZ_QKWH01000018.1"/>
</dbReference>
<reference evidence="5 6" key="1">
    <citation type="submission" date="2018-06" db="EMBL/GenBank/DDBJ databases">
        <title>Whole genome sequencing of a novel hydrocarbon degrading bacterial strain, PW21 isolated from oil contaminated produced water sample.</title>
        <authorList>
            <person name="Nagkirti P."/>
            <person name="Shaikh A."/>
            <person name="Gowdaman V."/>
            <person name="Engineer A.E."/>
            <person name="Dagar S."/>
            <person name="Dhakephalkar P.K."/>
        </authorList>
    </citation>
    <scope>NUCLEOTIDE SEQUENCE [LARGE SCALE GENOMIC DNA]</scope>
    <source>
        <strain evidence="5 6">PW21</strain>
    </source>
</reference>
<keyword evidence="6" id="KW-1185">Reference proteome</keyword>
<evidence type="ECO:0000256" key="3">
    <source>
        <dbReference type="SAM" id="MobiDB-lite"/>
    </source>
</evidence>
<evidence type="ECO:0000256" key="2">
    <source>
        <dbReference type="ARBA" id="ARBA00023315"/>
    </source>
</evidence>
<comment type="caution">
    <text evidence="5">The sequence shown here is derived from an EMBL/GenBank/DDBJ whole genome shotgun (WGS) entry which is preliminary data.</text>
</comment>
<protein>
    <recommendedName>
        <fullName evidence="4">N-acetyltransferase domain-containing protein</fullName>
    </recommendedName>
</protein>
<dbReference type="EMBL" id="QKWH01000018">
    <property type="protein sequence ID" value="PZR51643.1"/>
    <property type="molecule type" value="Genomic_DNA"/>
</dbReference>
<dbReference type="GO" id="GO:0016747">
    <property type="term" value="F:acyltransferase activity, transferring groups other than amino-acyl groups"/>
    <property type="evidence" value="ECO:0007669"/>
    <property type="project" value="InterPro"/>
</dbReference>
<name>A0A2W5WLS3_9MICO</name>
<sequence>MTLQLLPFPAADYAAWRDQQVERRRRWQFAPLWADGETAAAKARAAVDHLAPAEGLSGTQLHRVLDDDREVGWVWLARHPGDLLVLDADVDAPADELLALLESHARAGDATLLLVDRMAGAPTPTALVAAGAFVPTASNMVLELGTVTAPAAGPGAGGPEAARSEVGDGAAGTAGVDGVDEAAAVDGADGAAVAGAVGVLTGAGATPDAGPAARQPVTRFAGLAGAEAEPDTDPEAEPGQAVVRLVPMTPESFESYLAGAVEEYAHELHDSAGGTFEDALARAHQEYEELLPRGLESDGQLLFDVQDATTGEVAGVLWLGLRPPSAAFVYDVHLRPEHRGRGLGRATMRAAAAWCREAGLDVLGLNVFGHNTVARSLYDSLGYRVVVEEMRLPLPPAPPVTGPR</sequence>
<dbReference type="PROSITE" id="PS51186">
    <property type="entry name" value="GNAT"/>
    <property type="match status" value="1"/>
</dbReference>
<accession>A0A2W5WLS3</accession>
<evidence type="ECO:0000313" key="5">
    <source>
        <dbReference type="EMBL" id="PZR51643.1"/>
    </source>
</evidence>
<dbReference type="Gene3D" id="3.40.630.30">
    <property type="match status" value="1"/>
</dbReference>
<keyword evidence="1" id="KW-0808">Transferase</keyword>
<dbReference type="SUPFAM" id="SSF55729">
    <property type="entry name" value="Acyl-CoA N-acyltransferases (Nat)"/>
    <property type="match status" value="1"/>
</dbReference>
<dbReference type="InterPro" id="IPR016181">
    <property type="entry name" value="Acyl_CoA_acyltransferase"/>
</dbReference>
<evidence type="ECO:0000313" key="6">
    <source>
        <dbReference type="Proteomes" id="UP000248783"/>
    </source>
</evidence>
<dbReference type="Pfam" id="PF00583">
    <property type="entry name" value="Acetyltransf_1"/>
    <property type="match status" value="1"/>
</dbReference>
<feature type="region of interest" description="Disordered" evidence="3">
    <location>
        <begin position="152"/>
        <end position="173"/>
    </location>
</feature>
<evidence type="ECO:0000259" key="4">
    <source>
        <dbReference type="PROSITE" id="PS51186"/>
    </source>
</evidence>
<gene>
    <name evidence="5" type="ORF">DNL40_15330</name>
</gene>
<dbReference type="Proteomes" id="UP000248783">
    <property type="component" value="Unassembled WGS sequence"/>
</dbReference>
<dbReference type="InterPro" id="IPR000182">
    <property type="entry name" value="GNAT_dom"/>
</dbReference>
<keyword evidence="2" id="KW-0012">Acyltransferase</keyword>
<dbReference type="CDD" id="cd04301">
    <property type="entry name" value="NAT_SF"/>
    <property type="match status" value="1"/>
</dbReference>
<organism evidence="5 6">
    <name type="scientific">Xylanimonas oleitrophica</name>
    <dbReference type="NCBI Taxonomy" id="2607479"/>
    <lineage>
        <taxon>Bacteria</taxon>
        <taxon>Bacillati</taxon>
        <taxon>Actinomycetota</taxon>
        <taxon>Actinomycetes</taxon>
        <taxon>Micrococcales</taxon>
        <taxon>Promicromonosporaceae</taxon>
        <taxon>Xylanimonas</taxon>
    </lineage>
</organism>